<dbReference type="InterPro" id="IPR004045">
    <property type="entry name" value="Glutathione_S-Trfase_N"/>
</dbReference>
<dbReference type="PANTHER" id="PTHR44051">
    <property type="entry name" value="GLUTATHIONE S-TRANSFERASE-RELATED"/>
    <property type="match status" value="1"/>
</dbReference>
<comment type="similarity">
    <text evidence="1">Belongs to the GST superfamily.</text>
</comment>
<evidence type="ECO:0000313" key="3">
    <source>
        <dbReference type="EMBL" id="CVK96694.1"/>
    </source>
</evidence>
<protein>
    <submittedName>
        <fullName evidence="3">Related to GTT1-glutathione S-transferase</fullName>
    </submittedName>
</protein>
<comment type="caution">
    <text evidence="3">The sequence shown here is derived from an EMBL/GenBank/DDBJ whole genome shotgun (WGS) entry which is preliminary data.</text>
</comment>
<sequence length="126" mass="13780">MSSGKPDITLYFLNASRAIRIAWLLEELDISYTLVTSPKAANGLARLEFKAKIPGRLGTSPTIQDGDLVIQESGAILEYLIESYDPTSRLLPEEAHARAKVREWIQASEGTFMINAVPVSFLVSGA</sequence>
<dbReference type="InterPro" id="IPR036249">
    <property type="entry name" value="Thioredoxin-like_sf"/>
</dbReference>
<organism evidence="3 4">
    <name type="scientific">Fusarium mangiferae</name>
    <name type="common">Mango malformation disease fungus</name>
    <dbReference type="NCBI Taxonomy" id="192010"/>
    <lineage>
        <taxon>Eukaryota</taxon>
        <taxon>Fungi</taxon>
        <taxon>Dikarya</taxon>
        <taxon>Ascomycota</taxon>
        <taxon>Pezizomycotina</taxon>
        <taxon>Sordariomycetes</taxon>
        <taxon>Hypocreomycetidae</taxon>
        <taxon>Hypocreales</taxon>
        <taxon>Nectriaceae</taxon>
        <taxon>Fusarium</taxon>
        <taxon>Fusarium fujikuroi species complex</taxon>
    </lineage>
</organism>
<dbReference type="RefSeq" id="XP_041684112.1">
    <property type="nucleotide sequence ID" value="XM_041833783.1"/>
</dbReference>
<feature type="domain" description="GST N-terminal" evidence="2">
    <location>
        <begin position="5"/>
        <end position="88"/>
    </location>
</feature>
<dbReference type="PANTHER" id="PTHR44051:SF9">
    <property type="entry name" value="GLUTATHIONE S-TRANSFERASE 1"/>
    <property type="match status" value="1"/>
</dbReference>
<gene>
    <name evidence="3" type="ORF">FMAN_11024</name>
</gene>
<dbReference type="AlphaFoldDB" id="A0A1L7TDL8"/>
<name>A0A1L7TDL8_FUSMA</name>
<dbReference type="PROSITE" id="PS50404">
    <property type="entry name" value="GST_NTER"/>
    <property type="match status" value="1"/>
</dbReference>
<dbReference type="CDD" id="cd03046">
    <property type="entry name" value="GST_N_GTT1_like"/>
    <property type="match status" value="1"/>
</dbReference>
<dbReference type="Gene3D" id="3.40.30.10">
    <property type="entry name" value="Glutaredoxin"/>
    <property type="match status" value="1"/>
</dbReference>
<dbReference type="GO" id="GO:0016740">
    <property type="term" value="F:transferase activity"/>
    <property type="evidence" value="ECO:0007669"/>
    <property type="project" value="UniProtKB-KW"/>
</dbReference>
<keyword evidence="4" id="KW-1185">Reference proteome</keyword>
<dbReference type="SUPFAM" id="SSF52833">
    <property type="entry name" value="Thioredoxin-like"/>
    <property type="match status" value="1"/>
</dbReference>
<dbReference type="InterPro" id="IPR040079">
    <property type="entry name" value="Glutathione_S-Trfase"/>
</dbReference>
<dbReference type="VEuPathDB" id="FungiDB:FMAN_11024"/>
<evidence type="ECO:0000313" key="4">
    <source>
        <dbReference type="Proteomes" id="UP000184255"/>
    </source>
</evidence>
<proteinExistence type="inferred from homology"/>
<dbReference type="GeneID" id="65090276"/>
<dbReference type="Proteomes" id="UP000184255">
    <property type="component" value="Unassembled WGS sequence"/>
</dbReference>
<evidence type="ECO:0000259" key="2">
    <source>
        <dbReference type="PROSITE" id="PS50404"/>
    </source>
</evidence>
<dbReference type="EMBL" id="FCQH01000008">
    <property type="protein sequence ID" value="CVK96694.1"/>
    <property type="molecule type" value="Genomic_DNA"/>
</dbReference>
<dbReference type="SFLD" id="SFLDS00019">
    <property type="entry name" value="Glutathione_Transferase_(cytos"/>
    <property type="match status" value="1"/>
</dbReference>
<dbReference type="Pfam" id="PF13417">
    <property type="entry name" value="GST_N_3"/>
    <property type="match status" value="1"/>
</dbReference>
<accession>A0A1L7TDL8</accession>
<evidence type="ECO:0000256" key="1">
    <source>
        <dbReference type="ARBA" id="ARBA00007409"/>
    </source>
</evidence>
<reference evidence="4" key="1">
    <citation type="journal article" date="2016" name="Genome Biol. Evol.">
        <title>Comparative 'omics' of the Fusarium fujikuroi species complex highlights differences in genetic potential and metabolite synthesis.</title>
        <authorList>
            <person name="Niehaus E.-M."/>
            <person name="Muensterkoetter M."/>
            <person name="Proctor R.H."/>
            <person name="Brown D.W."/>
            <person name="Sharon A."/>
            <person name="Idan Y."/>
            <person name="Oren-Young L."/>
            <person name="Sieber C.M."/>
            <person name="Novak O."/>
            <person name="Pencik A."/>
            <person name="Tarkowska D."/>
            <person name="Hromadova K."/>
            <person name="Freeman S."/>
            <person name="Maymon M."/>
            <person name="Elazar M."/>
            <person name="Youssef S.A."/>
            <person name="El-Shabrawy E.S.M."/>
            <person name="Shalaby A.B.A."/>
            <person name="Houterman P."/>
            <person name="Brock N.L."/>
            <person name="Burkhardt I."/>
            <person name="Tsavkelova E.A."/>
            <person name="Dickschat J.S."/>
            <person name="Galuszka P."/>
            <person name="Gueldener U."/>
            <person name="Tudzynski B."/>
        </authorList>
    </citation>
    <scope>NUCLEOTIDE SEQUENCE [LARGE SCALE GENOMIC DNA]</scope>
    <source>
        <strain evidence="4">MRC7560</strain>
    </source>
</reference>